<dbReference type="PANTHER" id="PTHR32305">
    <property type="match status" value="1"/>
</dbReference>
<protein>
    <recommendedName>
        <fullName evidence="4">RHS repeat protein</fullName>
    </recommendedName>
</protein>
<feature type="region of interest" description="Disordered" evidence="1">
    <location>
        <begin position="1"/>
        <end position="112"/>
    </location>
</feature>
<gene>
    <name evidence="2" type="ORF">MQN93_04985</name>
</gene>
<name>A0ABS9XCK6_9ACTN</name>
<reference evidence="2" key="1">
    <citation type="submission" date="2022-03" db="EMBL/GenBank/DDBJ databases">
        <title>Streptomyces 7R015 and 7R016 isolated from Barleria lupulina in Thailand.</title>
        <authorList>
            <person name="Kanchanasin P."/>
            <person name="Phongsopitanun W."/>
            <person name="Tanasupawat S."/>
        </authorList>
    </citation>
    <scope>NUCLEOTIDE SEQUENCE</scope>
    <source>
        <strain evidence="2">7R016</strain>
    </source>
</reference>
<dbReference type="Pfam" id="PF05593">
    <property type="entry name" value="RHS_repeat"/>
    <property type="match status" value="2"/>
</dbReference>
<evidence type="ECO:0000256" key="1">
    <source>
        <dbReference type="SAM" id="MobiDB-lite"/>
    </source>
</evidence>
<dbReference type="Proteomes" id="UP001165270">
    <property type="component" value="Unassembled WGS sequence"/>
</dbReference>
<keyword evidence="3" id="KW-1185">Reference proteome</keyword>
<comment type="caution">
    <text evidence="2">The sequence shown here is derived from an EMBL/GenBank/DDBJ whole genome shotgun (WGS) entry which is preliminary data.</text>
</comment>
<evidence type="ECO:0008006" key="4">
    <source>
        <dbReference type="Google" id="ProtNLM"/>
    </source>
</evidence>
<organism evidence="2 3">
    <name type="scientific">Streptomyces spinosisporus</name>
    <dbReference type="NCBI Taxonomy" id="2927582"/>
    <lineage>
        <taxon>Bacteria</taxon>
        <taxon>Bacillati</taxon>
        <taxon>Actinomycetota</taxon>
        <taxon>Actinomycetes</taxon>
        <taxon>Kitasatosporales</taxon>
        <taxon>Streptomycetaceae</taxon>
        <taxon>Streptomyces</taxon>
    </lineage>
</organism>
<dbReference type="InterPro" id="IPR031325">
    <property type="entry name" value="RHS_repeat"/>
</dbReference>
<evidence type="ECO:0000313" key="3">
    <source>
        <dbReference type="Proteomes" id="UP001165270"/>
    </source>
</evidence>
<dbReference type="NCBIfam" id="TIGR01643">
    <property type="entry name" value="YD_repeat_2x"/>
    <property type="match status" value="2"/>
</dbReference>
<evidence type="ECO:0000313" key="2">
    <source>
        <dbReference type="EMBL" id="MCI3239076.1"/>
    </source>
</evidence>
<accession>A0ABS9XCK6</accession>
<dbReference type="Gene3D" id="2.180.10.10">
    <property type="entry name" value="RHS repeat-associated core"/>
    <property type="match status" value="1"/>
</dbReference>
<dbReference type="InterPro" id="IPR050708">
    <property type="entry name" value="T6SS_VgrG/RHS"/>
</dbReference>
<proteinExistence type="predicted"/>
<dbReference type="InterPro" id="IPR006530">
    <property type="entry name" value="YD"/>
</dbReference>
<dbReference type="RefSeq" id="WP_242708453.1">
    <property type="nucleotide sequence ID" value="NZ_JALDAX010000001.1"/>
</dbReference>
<dbReference type="PANTHER" id="PTHR32305:SF17">
    <property type="entry name" value="TRNA NUCLEASE WAPA"/>
    <property type="match status" value="1"/>
</dbReference>
<feature type="compositionally biased region" description="Basic residues" evidence="1">
    <location>
        <begin position="40"/>
        <end position="52"/>
    </location>
</feature>
<sequence>MRNRPGIRSPRPARGRGDRSASDVRSPSARVEQRIASGPRWRKPSRPTRKRPPQATACEDPSHRRDTAAPTGTETTYDGAGRATIERTLTNGKEFSRTKHTYSGDTTLVEPPVGAPAVREKVDARGRTVEKLEYDGNAVSTRFTRLTYGYDHADRLTEVKDDDGNRWAFGYDFLGRKDSTTDPDAGATSYEFDDLDQLVATTDARGKTLGYTYDPLGRPTGRLDGRMPVVDGKPAPEDGRYLARWTYDTVAKGQLTSAIRYVGGKAGDVYAKTNAKYDKLYRVLNEQYTISKSEGALASASGVWTITNAYNTDGTLKKRTIPSMGGLDQEVLDYGYTEQRMPDTLKGLTGIVQNTDYLPAGEQIRTTLGVSSTANWTEINRSYESGTKRLARQSVVSETHSGTDSDVAYRYDLAGNPWRSRRRRSVRATGSASPTTVTAG</sequence>
<dbReference type="EMBL" id="JALDAX010000001">
    <property type="protein sequence ID" value="MCI3239076.1"/>
    <property type="molecule type" value="Genomic_DNA"/>
</dbReference>